<dbReference type="InterPro" id="IPR057240">
    <property type="entry name" value="ParB_dimer_C"/>
</dbReference>
<dbReference type="GO" id="GO:0005694">
    <property type="term" value="C:chromosome"/>
    <property type="evidence" value="ECO:0007669"/>
    <property type="project" value="TreeGrafter"/>
</dbReference>
<dbReference type="Gene3D" id="1.10.10.2830">
    <property type="match status" value="1"/>
</dbReference>
<dbReference type="AlphaFoldDB" id="A0A1G2FB64"/>
<keyword evidence="3" id="KW-0238">DNA-binding</keyword>
<accession>A0A1G2FB64</accession>
<sequence>MKGLQSLIPKKSSRLTVLIKKQSRKKNLFGSKKESVFNIEVNKIKPNPHQPRRDFSEDSLKELADSIGEHGVLQPLLVTKIEKPTARGRRVEYQLVAGERRLEAAKIAGLPRVPVIIRDNSERQKLEIALVENIQREDLNPIEAALAFKQLNDDFGLKHEEIAKKVGKSRVAVTNCLRLLNLPLRVQEAITKGKISFGHGKALLMAKPEKQKDLFGDIIKDNLTVHETEYRAQRVAARPSDKESKNPLFQKIEKDLQEVLGNRVSVTKRGRAGRLTLQFYSDEELDKIVNRLLKI</sequence>
<dbReference type="CDD" id="cd16393">
    <property type="entry name" value="SPO0J_N"/>
    <property type="match status" value="1"/>
</dbReference>
<feature type="domain" description="ParB-like N-terminal" evidence="4">
    <location>
        <begin position="37"/>
        <end position="134"/>
    </location>
</feature>
<keyword evidence="2" id="KW-0159">Chromosome partition</keyword>
<comment type="similarity">
    <text evidence="1">Belongs to the ParB family.</text>
</comment>
<dbReference type="InterPro" id="IPR003115">
    <property type="entry name" value="ParB_N"/>
</dbReference>
<dbReference type="Pfam" id="PF02195">
    <property type="entry name" value="ParB_N"/>
    <property type="match status" value="1"/>
</dbReference>
<dbReference type="InterPro" id="IPR036086">
    <property type="entry name" value="ParB/Sulfiredoxin_sf"/>
</dbReference>
<name>A0A1G2FB64_9BACT</name>
<dbReference type="PANTHER" id="PTHR33375">
    <property type="entry name" value="CHROMOSOME-PARTITIONING PROTEIN PARB-RELATED"/>
    <property type="match status" value="1"/>
</dbReference>
<reference evidence="5 6" key="1">
    <citation type="journal article" date="2016" name="Nat. Commun.">
        <title>Thousands of microbial genomes shed light on interconnected biogeochemical processes in an aquifer system.</title>
        <authorList>
            <person name="Anantharaman K."/>
            <person name="Brown C.T."/>
            <person name="Hug L.A."/>
            <person name="Sharon I."/>
            <person name="Castelle C.J."/>
            <person name="Probst A.J."/>
            <person name="Thomas B.C."/>
            <person name="Singh A."/>
            <person name="Wilkins M.J."/>
            <person name="Karaoz U."/>
            <person name="Brodie E.L."/>
            <person name="Williams K.H."/>
            <person name="Hubbard S.S."/>
            <person name="Banfield J.F."/>
        </authorList>
    </citation>
    <scope>NUCLEOTIDE SEQUENCE [LARGE SCALE GENOMIC DNA]</scope>
</reference>
<proteinExistence type="inferred from homology"/>
<dbReference type="SUPFAM" id="SSF109709">
    <property type="entry name" value="KorB DNA-binding domain-like"/>
    <property type="match status" value="1"/>
</dbReference>
<comment type="caution">
    <text evidence="5">The sequence shown here is derived from an EMBL/GenBank/DDBJ whole genome shotgun (WGS) entry which is preliminary data.</text>
</comment>
<evidence type="ECO:0000259" key="4">
    <source>
        <dbReference type="SMART" id="SM00470"/>
    </source>
</evidence>
<dbReference type="EMBL" id="MHMY01000021">
    <property type="protein sequence ID" value="OGZ35012.1"/>
    <property type="molecule type" value="Genomic_DNA"/>
</dbReference>
<dbReference type="SUPFAM" id="SSF110849">
    <property type="entry name" value="ParB/Sulfiredoxin"/>
    <property type="match status" value="1"/>
</dbReference>
<dbReference type="GO" id="GO:0007059">
    <property type="term" value="P:chromosome segregation"/>
    <property type="evidence" value="ECO:0007669"/>
    <property type="project" value="UniProtKB-KW"/>
</dbReference>
<dbReference type="Pfam" id="PF23552">
    <property type="entry name" value="ParB_C"/>
    <property type="match status" value="1"/>
</dbReference>
<protein>
    <recommendedName>
        <fullName evidence="4">ParB-like N-terminal domain-containing protein</fullName>
    </recommendedName>
</protein>
<gene>
    <name evidence="5" type="ORF">A2815_01220</name>
</gene>
<evidence type="ECO:0000256" key="3">
    <source>
        <dbReference type="ARBA" id="ARBA00023125"/>
    </source>
</evidence>
<dbReference type="InterPro" id="IPR004437">
    <property type="entry name" value="ParB/RepB/Spo0J"/>
</dbReference>
<dbReference type="Gene3D" id="3.90.1530.30">
    <property type="match status" value="1"/>
</dbReference>
<dbReference type="FunFam" id="1.10.10.2830:FF:000001">
    <property type="entry name" value="Chromosome partitioning protein ParB"/>
    <property type="match status" value="1"/>
</dbReference>
<dbReference type="NCBIfam" id="TIGR00180">
    <property type="entry name" value="parB_part"/>
    <property type="match status" value="1"/>
</dbReference>
<dbReference type="SMART" id="SM00470">
    <property type="entry name" value="ParB"/>
    <property type="match status" value="1"/>
</dbReference>
<evidence type="ECO:0000256" key="1">
    <source>
        <dbReference type="ARBA" id="ARBA00006295"/>
    </source>
</evidence>
<evidence type="ECO:0000313" key="5">
    <source>
        <dbReference type="EMBL" id="OGZ35012.1"/>
    </source>
</evidence>
<organism evidence="5 6">
    <name type="scientific">Candidatus Portnoybacteria bacterium RIFCSPHIGHO2_01_FULL_40_12b</name>
    <dbReference type="NCBI Taxonomy" id="1801994"/>
    <lineage>
        <taxon>Bacteria</taxon>
        <taxon>Candidatus Portnoyibacteriota</taxon>
    </lineage>
</organism>
<dbReference type="InterPro" id="IPR041468">
    <property type="entry name" value="HTH_ParB/Spo0J"/>
</dbReference>
<dbReference type="GO" id="GO:0045881">
    <property type="term" value="P:positive regulation of sporulation resulting in formation of a cellular spore"/>
    <property type="evidence" value="ECO:0007669"/>
    <property type="project" value="TreeGrafter"/>
</dbReference>
<dbReference type="Pfam" id="PF17762">
    <property type="entry name" value="HTH_ParB"/>
    <property type="match status" value="1"/>
</dbReference>
<dbReference type="FunFam" id="3.90.1530.30:FF:000001">
    <property type="entry name" value="Chromosome partitioning protein ParB"/>
    <property type="match status" value="1"/>
</dbReference>
<dbReference type="InterPro" id="IPR050336">
    <property type="entry name" value="Chromosome_partition/occlusion"/>
</dbReference>
<dbReference type="PANTHER" id="PTHR33375:SF1">
    <property type="entry name" value="CHROMOSOME-PARTITIONING PROTEIN PARB-RELATED"/>
    <property type="match status" value="1"/>
</dbReference>
<dbReference type="GO" id="GO:0003677">
    <property type="term" value="F:DNA binding"/>
    <property type="evidence" value="ECO:0007669"/>
    <property type="project" value="UniProtKB-KW"/>
</dbReference>
<evidence type="ECO:0000313" key="6">
    <source>
        <dbReference type="Proteomes" id="UP000176974"/>
    </source>
</evidence>
<evidence type="ECO:0000256" key="2">
    <source>
        <dbReference type="ARBA" id="ARBA00022829"/>
    </source>
</evidence>
<dbReference type="Proteomes" id="UP000176974">
    <property type="component" value="Unassembled WGS sequence"/>
</dbReference>